<dbReference type="Proteomes" id="UP000024900">
    <property type="component" value="Unassembled WGS sequence"/>
</dbReference>
<dbReference type="AlphaFoldDB" id="A0A837CPK0"/>
<organism evidence="1 2">
    <name type="scientific">Bradyrhizobium diazoefficiens SEMIA 5080</name>
    <dbReference type="NCBI Taxonomy" id="754504"/>
    <lineage>
        <taxon>Bacteria</taxon>
        <taxon>Pseudomonadati</taxon>
        <taxon>Pseudomonadota</taxon>
        <taxon>Alphaproteobacteria</taxon>
        <taxon>Hyphomicrobiales</taxon>
        <taxon>Nitrobacteraceae</taxon>
        <taxon>Bradyrhizobium</taxon>
    </lineage>
</organism>
<protein>
    <submittedName>
        <fullName evidence="1">Uncharacterized protein</fullName>
    </submittedName>
</protein>
<proteinExistence type="predicted"/>
<evidence type="ECO:0000313" key="1">
    <source>
        <dbReference type="EMBL" id="KGJ71239.1"/>
    </source>
</evidence>
<reference evidence="1 2" key="1">
    <citation type="journal article" date="2014" name="BMC Genomics">
        <title>Comparative genomics of Bradyrhizobium japonicum CPAC 15 and Bradyrhizobium diazoefficiens CPAC 7: elite model strains for understanding symbiotic performance with soybean.</title>
        <authorList>
            <person name="Siqueira A.F."/>
            <person name="Ormeno-Orrillo E."/>
            <person name="Souza R.C."/>
            <person name="Rodrigues E.P."/>
            <person name="Almeida L.G."/>
            <person name="Barcellos F.G."/>
            <person name="Batista J.S."/>
            <person name="Nakatami A.S."/>
            <person name="Martinez-Romero E."/>
            <person name="Vasconcelos A.T."/>
            <person name="Hungria M."/>
        </authorList>
    </citation>
    <scope>NUCLEOTIDE SEQUENCE [LARGE SCALE GENOMIC DNA]</scope>
    <source>
        <strain evidence="1 2">SEMIA 5080</strain>
    </source>
</reference>
<gene>
    <name evidence="1" type="ORF">BJA5080_07873</name>
</gene>
<dbReference type="EMBL" id="ADOU02000004">
    <property type="protein sequence ID" value="KGJ71239.1"/>
    <property type="molecule type" value="Genomic_DNA"/>
</dbReference>
<name>A0A837CPK0_9BRAD</name>
<accession>A0A837CPK0</accession>
<evidence type="ECO:0000313" key="2">
    <source>
        <dbReference type="Proteomes" id="UP000024900"/>
    </source>
</evidence>
<comment type="caution">
    <text evidence="1">The sequence shown here is derived from an EMBL/GenBank/DDBJ whole genome shotgun (WGS) entry which is preliminary data.</text>
</comment>
<sequence>MRDVSFGVHARAPRGACCAELGPKSHGESACPLGNIVRENVRAFQDERRGFLPGAAARCRHRRSGSEPLKST</sequence>